<evidence type="ECO:0000256" key="1">
    <source>
        <dbReference type="SAM" id="Phobius"/>
    </source>
</evidence>
<feature type="transmembrane region" description="Helical" evidence="1">
    <location>
        <begin position="63"/>
        <end position="82"/>
    </location>
</feature>
<dbReference type="Proteomes" id="UP001142648">
    <property type="component" value="Unassembled WGS sequence"/>
</dbReference>
<proteinExistence type="predicted"/>
<dbReference type="EMBL" id="JAOAMV010000004">
    <property type="protein sequence ID" value="MCT2559192.1"/>
    <property type="molecule type" value="Genomic_DNA"/>
</dbReference>
<keyword evidence="1" id="KW-0812">Transmembrane</keyword>
<protein>
    <submittedName>
        <fullName evidence="2">Uncharacterized protein</fullName>
    </submittedName>
</protein>
<feature type="transmembrane region" description="Helical" evidence="1">
    <location>
        <begin position="89"/>
        <end position="108"/>
    </location>
</feature>
<dbReference type="RefSeq" id="WP_259962064.1">
    <property type="nucleotide sequence ID" value="NZ_JAOAMV010000004.1"/>
</dbReference>
<keyword evidence="1" id="KW-1133">Transmembrane helix</keyword>
<comment type="caution">
    <text evidence="2">The sequence shown here is derived from an EMBL/GenBank/DDBJ whole genome shotgun (WGS) entry which is preliminary data.</text>
</comment>
<reference evidence="2" key="1">
    <citation type="submission" date="2022-09" db="EMBL/GenBank/DDBJ databases">
        <title>The genome sequence of Tsuneonella sp. YG55.</title>
        <authorList>
            <person name="Liu Y."/>
        </authorList>
    </citation>
    <scope>NUCLEOTIDE SEQUENCE</scope>
    <source>
        <strain evidence="2">YG55</strain>
    </source>
</reference>
<evidence type="ECO:0000313" key="3">
    <source>
        <dbReference type="Proteomes" id="UP001142648"/>
    </source>
</evidence>
<dbReference type="AlphaFoldDB" id="A0A9X2W1V0"/>
<name>A0A9X2W1V0_9SPHN</name>
<evidence type="ECO:0000313" key="2">
    <source>
        <dbReference type="EMBL" id="MCT2559192.1"/>
    </source>
</evidence>
<gene>
    <name evidence="2" type="ORF">N0B51_09370</name>
</gene>
<keyword evidence="3" id="KW-1185">Reference proteome</keyword>
<sequence length="169" mass="18432">MVLAAEARLWVQFGCIALVALAAWRVGGGPERALAATLLAMVLSDQVYHLAFEGLRFVPAAPAMHLAIDVSALLAALAVALLANRIYPLWFAAFQLIAVLAHVANDVAPGVASLAYRILYVGPSYFQIMLLAGGIWLHRRRVRRHGPYRPWRTSSSLSPAIRHRSWPSG</sequence>
<feature type="transmembrane region" description="Helical" evidence="1">
    <location>
        <begin position="114"/>
        <end position="137"/>
    </location>
</feature>
<feature type="transmembrane region" description="Helical" evidence="1">
    <location>
        <begin position="7"/>
        <end position="26"/>
    </location>
</feature>
<organism evidence="2 3">
    <name type="scientific">Tsuneonella litorea</name>
    <dbReference type="NCBI Taxonomy" id="2976475"/>
    <lineage>
        <taxon>Bacteria</taxon>
        <taxon>Pseudomonadati</taxon>
        <taxon>Pseudomonadota</taxon>
        <taxon>Alphaproteobacteria</taxon>
        <taxon>Sphingomonadales</taxon>
        <taxon>Erythrobacteraceae</taxon>
        <taxon>Tsuneonella</taxon>
    </lineage>
</organism>
<accession>A0A9X2W1V0</accession>
<keyword evidence="1" id="KW-0472">Membrane</keyword>